<comment type="caution">
    <text evidence="1">The sequence shown here is derived from an EMBL/GenBank/DDBJ whole genome shotgun (WGS) entry which is preliminary data.</text>
</comment>
<reference evidence="1 2" key="1">
    <citation type="submission" date="2023-07" db="EMBL/GenBank/DDBJ databases">
        <title>Sorghum-associated microbial communities from plants grown in Nebraska, USA.</title>
        <authorList>
            <person name="Schachtman D."/>
        </authorList>
    </citation>
    <scope>NUCLEOTIDE SEQUENCE [LARGE SCALE GENOMIC DNA]</scope>
    <source>
        <strain evidence="1 2">BE314</strain>
    </source>
</reference>
<dbReference type="PANTHER" id="PTHR35370">
    <property type="entry name" value="CYTOPLASMIC PROTEIN-RELATED-RELATED"/>
    <property type="match status" value="1"/>
</dbReference>
<gene>
    <name evidence="1" type="ORF">J2X20_005689</name>
</gene>
<dbReference type="PANTHER" id="PTHR35370:SF1">
    <property type="entry name" value="TYPE VI SECRETION SYSTEM COMPONENT TSSF1"/>
    <property type="match status" value="1"/>
</dbReference>
<protein>
    <submittedName>
        <fullName evidence="1">Type VI secretion system protein ImpG</fullName>
    </submittedName>
</protein>
<name>A0ABU1YVW5_ROSSA</name>
<dbReference type="PIRSF" id="PIRSF028304">
    <property type="entry name" value="UCP028304"/>
    <property type="match status" value="1"/>
</dbReference>
<organism evidence="1 2">
    <name type="scientific">Roseateles saccharophilus</name>
    <name type="common">Pseudomonas saccharophila</name>
    <dbReference type="NCBI Taxonomy" id="304"/>
    <lineage>
        <taxon>Bacteria</taxon>
        <taxon>Pseudomonadati</taxon>
        <taxon>Pseudomonadota</taxon>
        <taxon>Betaproteobacteria</taxon>
        <taxon>Burkholderiales</taxon>
        <taxon>Sphaerotilaceae</taxon>
        <taxon>Roseateles</taxon>
    </lineage>
</organism>
<accession>A0ABU1YVW5</accession>
<keyword evidence="2" id="KW-1185">Reference proteome</keyword>
<evidence type="ECO:0000313" key="1">
    <source>
        <dbReference type="EMBL" id="MDR7273004.1"/>
    </source>
</evidence>
<evidence type="ECO:0000313" key="2">
    <source>
        <dbReference type="Proteomes" id="UP001180453"/>
    </source>
</evidence>
<dbReference type="RefSeq" id="WP_310272918.1">
    <property type="nucleotide sequence ID" value="NZ_JAVDXU010000007.1"/>
</dbReference>
<sequence>MDPRLLRYYNQELRYLREMGGEFAREFPKIAGRLGLEGLEVADPYVERLLEGSAFLAARVQLKQDAEFPQLAQRLLDMVCPNLSAPIPSMLVAQLEPAQDPNLIAGFTLPRGSALMGPKTPLGPTRCEFRTAQPVTLTPIKVSQVEYFLSATDINFSGLPLRERPKSGVRVRLELPTGMSFAKLPLDSLRFFMGGLQDVALKLHELATCRCVGVLAGPGGKGPDLKRNFIPPGRVRHVGLADDEAMLPVTLRGLSGTRLMQEYFAFPQRFLFIDVAGLKPSFAAATGNTFELVLLFDRYEPSLEGGGEPANFSLNCVPAINLFERRAERITVDDSATAFQVIPDRLAGNDFEVFDVSSVTGFSTDTDELQFLPLFDVPHADPAGASGYFSLLREPRLASDRTKREGPRSAYVGSEVFLSLVDLQRAPYRTELRQLGAKIRCTNRDLPLFMPAGRDHGGLTLETRAPVDHIAVVAGPSRPCSAAREGPLAWRLLSLLSLNYLSLVDEDAERGALALRELLGLFGQSSDAGLLRQIEGVRAVDTRPVVRRHPAPGPIAFGRGLEVQLTVDELSFEGGSATLLGAVLHHYFSRHVSMNSFVQTLLVSRTRGELKRWQPLPGARAVL</sequence>
<dbReference type="InterPro" id="IPR010272">
    <property type="entry name" value="T6SS_TssF"/>
</dbReference>
<dbReference type="NCBIfam" id="TIGR03359">
    <property type="entry name" value="VI_chp_6"/>
    <property type="match status" value="1"/>
</dbReference>
<dbReference type="Pfam" id="PF05947">
    <property type="entry name" value="T6SS_TssF"/>
    <property type="match status" value="1"/>
</dbReference>
<dbReference type="EMBL" id="JAVDXU010000007">
    <property type="protein sequence ID" value="MDR7273004.1"/>
    <property type="molecule type" value="Genomic_DNA"/>
</dbReference>
<proteinExistence type="predicted"/>
<dbReference type="Proteomes" id="UP001180453">
    <property type="component" value="Unassembled WGS sequence"/>
</dbReference>